<accession>A0A7S2U6T6</accession>
<dbReference type="PANTHER" id="PTHR11079:SF179">
    <property type="entry name" value="TRNA(ADENINE(34)) DEAMINASE, CHLOROPLASTIC"/>
    <property type="match status" value="1"/>
</dbReference>
<keyword evidence="1" id="KW-0479">Metal-binding</keyword>
<organism evidence="4">
    <name type="scientific">Attheya septentrionalis</name>
    <dbReference type="NCBI Taxonomy" id="420275"/>
    <lineage>
        <taxon>Eukaryota</taxon>
        <taxon>Sar</taxon>
        <taxon>Stramenopiles</taxon>
        <taxon>Ochrophyta</taxon>
        <taxon>Bacillariophyta</taxon>
        <taxon>Coscinodiscophyceae</taxon>
        <taxon>Chaetocerotophycidae</taxon>
        <taxon>Chaetocerotales</taxon>
        <taxon>Attheyaceae</taxon>
        <taxon>Attheya</taxon>
    </lineage>
</organism>
<gene>
    <name evidence="4" type="ORF">ASEP1449_LOCUS2068</name>
</gene>
<evidence type="ECO:0000313" key="4">
    <source>
        <dbReference type="EMBL" id="CAD9810245.1"/>
    </source>
</evidence>
<dbReference type="AlphaFoldDB" id="A0A7S2U6T6"/>
<keyword evidence="2" id="KW-0862">Zinc</keyword>
<dbReference type="SUPFAM" id="SSF53927">
    <property type="entry name" value="Cytidine deaminase-like"/>
    <property type="match status" value="1"/>
</dbReference>
<evidence type="ECO:0000256" key="2">
    <source>
        <dbReference type="ARBA" id="ARBA00022833"/>
    </source>
</evidence>
<feature type="domain" description="CMP/dCMP-type deaminase" evidence="3">
    <location>
        <begin position="10"/>
        <end position="128"/>
    </location>
</feature>
<proteinExistence type="predicted"/>
<dbReference type="InterPro" id="IPR002125">
    <property type="entry name" value="CMP_dCMP_dom"/>
</dbReference>
<dbReference type="PANTHER" id="PTHR11079">
    <property type="entry name" value="CYTOSINE DEAMINASE FAMILY MEMBER"/>
    <property type="match status" value="1"/>
</dbReference>
<dbReference type="PROSITE" id="PS51747">
    <property type="entry name" value="CYT_DCMP_DEAMINASES_2"/>
    <property type="match status" value="1"/>
</dbReference>
<dbReference type="GO" id="GO:0016787">
    <property type="term" value="F:hydrolase activity"/>
    <property type="evidence" value="ECO:0007669"/>
    <property type="project" value="InterPro"/>
</dbReference>
<dbReference type="InterPro" id="IPR016192">
    <property type="entry name" value="APOBEC/CMP_deaminase_Zn-bd"/>
</dbReference>
<dbReference type="GO" id="GO:0008270">
    <property type="term" value="F:zinc ion binding"/>
    <property type="evidence" value="ECO:0007669"/>
    <property type="project" value="InterPro"/>
</dbReference>
<dbReference type="PROSITE" id="PS00903">
    <property type="entry name" value="CYT_DCMP_DEAMINASES_1"/>
    <property type="match status" value="1"/>
</dbReference>
<evidence type="ECO:0000256" key="1">
    <source>
        <dbReference type="ARBA" id="ARBA00022723"/>
    </source>
</evidence>
<sequence length="180" mass="19269">MATTPPSLRSYDENHLRLAITESANAVTNGNMPFGAVIADKNGKVILQGHNQSAAMKKRGGTGDVTRHAEMELVRMASDIDTEIRKDCTMYTSTEPCVMCAGAIYWSGVGRLVFAASSDELTKLSGPGGFDVPVRSLYDMGRPGTRKIEIIGPLLSNEAMKVHKDSGIWKECAAATSSST</sequence>
<protein>
    <recommendedName>
        <fullName evidence="3">CMP/dCMP-type deaminase domain-containing protein</fullName>
    </recommendedName>
</protein>
<name>A0A7S2U6T6_9STRA</name>
<reference evidence="4" key="1">
    <citation type="submission" date="2021-01" db="EMBL/GenBank/DDBJ databases">
        <authorList>
            <person name="Corre E."/>
            <person name="Pelletier E."/>
            <person name="Niang G."/>
            <person name="Scheremetjew M."/>
            <person name="Finn R."/>
            <person name="Kale V."/>
            <person name="Holt S."/>
            <person name="Cochrane G."/>
            <person name="Meng A."/>
            <person name="Brown T."/>
            <person name="Cohen L."/>
        </authorList>
    </citation>
    <scope>NUCLEOTIDE SEQUENCE</scope>
    <source>
        <strain evidence="4">CCMP2084</strain>
    </source>
</reference>
<dbReference type="InterPro" id="IPR016193">
    <property type="entry name" value="Cytidine_deaminase-like"/>
</dbReference>
<dbReference type="Pfam" id="PF00383">
    <property type="entry name" value="dCMP_cyt_deam_1"/>
    <property type="match status" value="1"/>
</dbReference>
<evidence type="ECO:0000259" key="3">
    <source>
        <dbReference type="PROSITE" id="PS51747"/>
    </source>
</evidence>
<dbReference type="EMBL" id="HBHQ01003170">
    <property type="protein sequence ID" value="CAD9810245.1"/>
    <property type="molecule type" value="Transcribed_RNA"/>
</dbReference>
<dbReference type="Gene3D" id="3.40.140.10">
    <property type="entry name" value="Cytidine Deaminase, domain 2"/>
    <property type="match status" value="1"/>
</dbReference>
<dbReference type="CDD" id="cd01285">
    <property type="entry name" value="nucleoside_deaminase"/>
    <property type="match status" value="1"/>
</dbReference>